<dbReference type="GO" id="GO:0005829">
    <property type="term" value="C:cytosol"/>
    <property type="evidence" value="ECO:0007669"/>
    <property type="project" value="EnsemblFungi"/>
</dbReference>
<dbReference type="CDD" id="cd21155">
    <property type="entry name" value="PUA_MCTS-1-like"/>
    <property type="match status" value="1"/>
</dbReference>
<sequence>MFKKDLSPSPKQKLKSSVQRSLRSSLLATYPLLTPHIDEILPKKASLESMKLPDRNTLYVLDSEPLFYQQDATTLLPHLKLVHRFPGGFPTVRIDRGAIRFVLSGATLMAPGLTSKGGRLPVEGAAKALVEGEELQQRADDEGRWSRELAKGEPVVIVAEGKEHACAVGTLVTGTEEVKAKGKGPVVEDAHFLGDGLWNIATD</sequence>
<accession>A0A168EI24</accession>
<comment type="subcellular location">
    <subcellularLocation>
        <location evidence="2">Cytoplasm</location>
    </subcellularLocation>
</comment>
<name>A0A168EI24_9HYPO</name>
<evidence type="ECO:0000313" key="5">
    <source>
        <dbReference type="Proteomes" id="UP000078544"/>
    </source>
</evidence>
<evidence type="ECO:0000313" key="4">
    <source>
        <dbReference type="EMBL" id="KZZ98818.1"/>
    </source>
</evidence>
<dbReference type="PROSITE" id="PS50890">
    <property type="entry name" value="PUA"/>
    <property type="match status" value="1"/>
</dbReference>
<dbReference type="PANTHER" id="PTHR22798">
    <property type="entry name" value="MCT-1 PROTEIN"/>
    <property type="match status" value="1"/>
</dbReference>
<dbReference type="NCBIfam" id="TIGR00451">
    <property type="entry name" value="unchar_dom_2"/>
    <property type="match status" value="1"/>
</dbReference>
<dbReference type="EMBL" id="AZGY01000004">
    <property type="protein sequence ID" value="KZZ98818.1"/>
    <property type="molecule type" value="Genomic_DNA"/>
</dbReference>
<reference evidence="4 5" key="1">
    <citation type="journal article" date="2016" name="Genome Biol. Evol.">
        <title>Divergent and convergent evolution of fungal pathogenicity.</title>
        <authorList>
            <person name="Shang Y."/>
            <person name="Xiao G."/>
            <person name="Zheng P."/>
            <person name="Cen K."/>
            <person name="Zhan S."/>
            <person name="Wang C."/>
        </authorList>
    </citation>
    <scope>NUCLEOTIDE SEQUENCE [LARGE SCALE GENOMIC DNA]</scope>
    <source>
        <strain evidence="4 5">RCEF 2490</strain>
    </source>
</reference>
<comment type="function">
    <text evidence="2">Involved in translation.</text>
</comment>
<protein>
    <recommendedName>
        <fullName evidence="2">Translation machinery-associated protein 20</fullName>
    </recommendedName>
</protein>
<dbReference type="GO" id="GO:0000184">
    <property type="term" value="P:nuclear-transcribed mRNA catabolic process, nonsense-mediated decay"/>
    <property type="evidence" value="ECO:0007669"/>
    <property type="project" value="EnsemblFungi"/>
</dbReference>
<proteinExistence type="inferred from homology"/>
<feature type="domain" description="Pre-PUA" evidence="3">
    <location>
        <begin position="2"/>
        <end position="86"/>
    </location>
</feature>
<dbReference type="InterPro" id="IPR015947">
    <property type="entry name" value="PUA-like_sf"/>
</dbReference>
<evidence type="ECO:0000259" key="3">
    <source>
        <dbReference type="Pfam" id="PF17832"/>
    </source>
</evidence>
<dbReference type="CDD" id="cd11609">
    <property type="entry name" value="MCT1_N"/>
    <property type="match status" value="1"/>
</dbReference>
<dbReference type="GO" id="GO:0003723">
    <property type="term" value="F:RNA binding"/>
    <property type="evidence" value="ECO:0007669"/>
    <property type="project" value="InterPro"/>
</dbReference>
<comment type="caution">
    <text evidence="4">The sequence shown here is derived from an EMBL/GenBank/DDBJ whole genome shotgun (WGS) entry which is preliminary data.</text>
</comment>
<dbReference type="Gene3D" id="3.10.400.20">
    <property type="match status" value="1"/>
</dbReference>
<dbReference type="PIRSF" id="PIRSF005067">
    <property type="entry name" value="Tma_RNA-bind_prd"/>
    <property type="match status" value="1"/>
</dbReference>
<dbReference type="STRING" id="1081109.A0A168EI24"/>
<organism evidence="4 5">
    <name type="scientific">Moelleriella libera RCEF 2490</name>
    <dbReference type="NCBI Taxonomy" id="1081109"/>
    <lineage>
        <taxon>Eukaryota</taxon>
        <taxon>Fungi</taxon>
        <taxon>Dikarya</taxon>
        <taxon>Ascomycota</taxon>
        <taxon>Pezizomycotina</taxon>
        <taxon>Sordariomycetes</taxon>
        <taxon>Hypocreomycetidae</taxon>
        <taxon>Hypocreales</taxon>
        <taxon>Clavicipitaceae</taxon>
        <taxon>Moelleriella</taxon>
    </lineage>
</organism>
<dbReference type="GO" id="GO:0001731">
    <property type="term" value="P:formation of translation preinitiation complex"/>
    <property type="evidence" value="ECO:0007669"/>
    <property type="project" value="TreeGrafter"/>
</dbReference>
<dbReference type="OrthoDB" id="10249667at2759"/>
<dbReference type="PANTHER" id="PTHR22798:SF0">
    <property type="entry name" value="MALIGNANT T-CELL-AMPLIFIED SEQUENCE 1"/>
    <property type="match status" value="1"/>
</dbReference>
<dbReference type="InterPro" id="IPR016437">
    <property type="entry name" value="MCT-1/Tma20"/>
</dbReference>
<dbReference type="InterPro" id="IPR041366">
    <property type="entry name" value="Pre-PUA"/>
</dbReference>
<gene>
    <name evidence="4" type="ORF">AAL_02369</name>
</gene>
<dbReference type="GO" id="GO:0042254">
    <property type="term" value="P:ribosome biogenesis"/>
    <property type="evidence" value="ECO:0007669"/>
    <property type="project" value="EnsemblFungi"/>
</dbReference>
<dbReference type="SUPFAM" id="SSF88697">
    <property type="entry name" value="PUA domain-like"/>
    <property type="match status" value="1"/>
</dbReference>
<comment type="similarity">
    <text evidence="2">Belongs to the TMA20 family.</text>
</comment>
<keyword evidence="1 2" id="KW-0963">Cytoplasm</keyword>
<dbReference type="Proteomes" id="UP000078544">
    <property type="component" value="Unassembled WGS sequence"/>
</dbReference>
<dbReference type="AlphaFoldDB" id="A0A168EI24"/>
<dbReference type="Pfam" id="PF17832">
    <property type="entry name" value="Pre-PUA"/>
    <property type="match status" value="1"/>
</dbReference>
<keyword evidence="5" id="KW-1185">Reference proteome</keyword>
<evidence type="ECO:0000256" key="1">
    <source>
        <dbReference type="ARBA" id="ARBA00022490"/>
    </source>
</evidence>
<dbReference type="InterPro" id="IPR004521">
    <property type="entry name" value="Uncharacterised_CHP00451"/>
</dbReference>
<evidence type="ECO:0000256" key="2">
    <source>
        <dbReference type="PIRNR" id="PIRNR005067"/>
    </source>
</evidence>